<evidence type="ECO:0000259" key="3">
    <source>
        <dbReference type="Pfam" id="PF17802"/>
    </source>
</evidence>
<evidence type="ECO:0000313" key="4">
    <source>
        <dbReference type="EMBL" id="PPK70293.1"/>
    </source>
</evidence>
<sequence>MRRITLGARLAALAAGIATLSGSLLIAGAPTAAAEFVEGLGVGTAPQPYKNYPKDKHDWLGSYIVGGKTVWCVKFAYLEPDKNEKYGEPQTLVDKYGGPIDAAVSANISYLLLQYGETKDRVKAAALAHLLHTWTAPSGPDHDTQPTRTFDKVAYDPAWHEQNLPADVRADVLKAVADLRAEATANHGPWTTVLTKPTKPQVIGTPDKWTIEVRNAAGSGVGNVPVTVDLDQATVDGKSQVTVKTKENGAGVELDVVPTGTKPKVSIKLDSPADKPSVLPPVDGKKQAVVTTGGKKELKANAEVEAVTPPGKVVVTKLDEKTGKGIPSVSLRLTAADKTAPAVGQDGKPLVGADGKPVVLVTGADGKATVPDLKTPQDVCVIEVAAPAGYEQAFNPQSPPTVCDRIKDGATLDLTVSNKPNVPKVPKTIPAGDDPVNTAAVVGGDGPSTGLLLTLGALLLLATGVGTTLIRRARGPQAVSRKMRKDWGH</sequence>
<gene>
    <name evidence="4" type="ORF">CLV40_102204</name>
</gene>
<proteinExistence type="predicted"/>
<keyword evidence="5" id="KW-1185">Reference proteome</keyword>
<organism evidence="4 5">
    <name type="scientific">Actinokineospora auranticolor</name>
    <dbReference type="NCBI Taxonomy" id="155976"/>
    <lineage>
        <taxon>Bacteria</taxon>
        <taxon>Bacillati</taxon>
        <taxon>Actinomycetota</taxon>
        <taxon>Actinomycetes</taxon>
        <taxon>Pseudonocardiales</taxon>
        <taxon>Pseudonocardiaceae</taxon>
        <taxon>Actinokineospora</taxon>
    </lineage>
</organism>
<feature type="domain" description="SpaA-like prealbumin fold" evidence="3">
    <location>
        <begin position="311"/>
        <end position="392"/>
    </location>
</feature>
<feature type="chain" id="PRO_5015534070" description="SpaA-like prealbumin fold domain-containing protein" evidence="2">
    <location>
        <begin position="35"/>
        <end position="489"/>
    </location>
</feature>
<dbReference type="Gene3D" id="2.60.40.10">
    <property type="entry name" value="Immunoglobulins"/>
    <property type="match status" value="1"/>
</dbReference>
<evidence type="ECO:0000313" key="5">
    <source>
        <dbReference type="Proteomes" id="UP000239203"/>
    </source>
</evidence>
<evidence type="ECO:0000256" key="1">
    <source>
        <dbReference type="SAM" id="Phobius"/>
    </source>
</evidence>
<name>A0A2S6GYI3_9PSEU</name>
<accession>A0A2S6GYI3</accession>
<protein>
    <recommendedName>
        <fullName evidence="3">SpaA-like prealbumin fold domain-containing protein</fullName>
    </recommendedName>
</protein>
<keyword evidence="2" id="KW-0732">Signal</keyword>
<reference evidence="4 5" key="1">
    <citation type="submission" date="2018-02" db="EMBL/GenBank/DDBJ databases">
        <title>Genomic Encyclopedia of Archaeal and Bacterial Type Strains, Phase II (KMG-II): from individual species to whole genera.</title>
        <authorList>
            <person name="Goeker M."/>
        </authorList>
    </citation>
    <scope>NUCLEOTIDE SEQUENCE [LARGE SCALE GENOMIC DNA]</scope>
    <source>
        <strain evidence="4 5">YU 961-1</strain>
    </source>
</reference>
<dbReference type="AlphaFoldDB" id="A0A2S6GYI3"/>
<dbReference type="InterPro" id="IPR013783">
    <property type="entry name" value="Ig-like_fold"/>
</dbReference>
<keyword evidence="1" id="KW-0812">Transmembrane</keyword>
<dbReference type="InterPro" id="IPR041033">
    <property type="entry name" value="SpaA_PFL_dom_1"/>
</dbReference>
<evidence type="ECO:0000256" key="2">
    <source>
        <dbReference type="SAM" id="SignalP"/>
    </source>
</evidence>
<keyword evidence="1" id="KW-1133">Transmembrane helix</keyword>
<feature type="signal peptide" evidence="2">
    <location>
        <begin position="1"/>
        <end position="34"/>
    </location>
</feature>
<dbReference type="RefSeq" id="WP_181043320.1">
    <property type="nucleotide sequence ID" value="NZ_CP154825.1"/>
</dbReference>
<dbReference type="EMBL" id="PTIX01000002">
    <property type="protein sequence ID" value="PPK70293.1"/>
    <property type="molecule type" value="Genomic_DNA"/>
</dbReference>
<feature type="transmembrane region" description="Helical" evidence="1">
    <location>
        <begin position="450"/>
        <end position="470"/>
    </location>
</feature>
<comment type="caution">
    <text evidence="4">The sequence shown here is derived from an EMBL/GenBank/DDBJ whole genome shotgun (WGS) entry which is preliminary data.</text>
</comment>
<dbReference type="Proteomes" id="UP000239203">
    <property type="component" value="Unassembled WGS sequence"/>
</dbReference>
<keyword evidence="1" id="KW-0472">Membrane</keyword>
<dbReference type="Pfam" id="PF17802">
    <property type="entry name" value="SpaA"/>
    <property type="match status" value="1"/>
</dbReference>
<dbReference type="GO" id="GO:0005975">
    <property type="term" value="P:carbohydrate metabolic process"/>
    <property type="evidence" value="ECO:0007669"/>
    <property type="project" value="UniProtKB-ARBA"/>
</dbReference>